<dbReference type="Proteomes" id="UP000631535">
    <property type="component" value="Unassembled WGS sequence"/>
</dbReference>
<comment type="caution">
    <text evidence="3">The sequence shown here is derived from an EMBL/GenBank/DDBJ whole genome shotgun (WGS) entry which is preliminary data.</text>
</comment>
<proteinExistence type="predicted"/>
<feature type="region of interest" description="Disordered" evidence="1">
    <location>
        <begin position="74"/>
        <end position="96"/>
    </location>
</feature>
<keyword evidence="4" id="KW-1185">Reference proteome</keyword>
<dbReference type="EMBL" id="BMMP01000022">
    <property type="protein sequence ID" value="GGO56871.1"/>
    <property type="molecule type" value="Genomic_DNA"/>
</dbReference>
<name>A0ABQ2MSP6_9ACTN</name>
<reference evidence="4" key="1">
    <citation type="journal article" date="2019" name="Int. J. Syst. Evol. Microbiol.">
        <title>The Global Catalogue of Microorganisms (GCM) 10K type strain sequencing project: providing services to taxonomists for standard genome sequencing and annotation.</title>
        <authorList>
            <consortium name="The Broad Institute Genomics Platform"/>
            <consortium name="The Broad Institute Genome Sequencing Center for Infectious Disease"/>
            <person name="Wu L."/>
            <person name="Ma J."/>
        </authorList>
    </citation>
    <scope>NUCLEOTIDE SEQUENCE [LARGE SCALE GENOMIC DNA]</scope>
    <source>
        <strain evidence="4">CGMCC 4.7178</strain>
    </source>
</reference>
<accession>A0ABQ2MSP6</accession>
<organism evidence="3 4">
    <name type="scientific">Streptomyces daqingensis</name>
    <dbReference type="NCBI Taxonomy" id="1472640"/>
    <lineage>
        <taxon>Bacteria</taxon>
        <taxon>Bacillati</taxon>
        <taxon>Actinomycetota</taxon>
        <taxon>Actinomycetes</taxon>
        <taxon>Kitasatosporales</taxon>
        <taxon>Streptomycetaceae</taxon>
        <taxon>Streptomyces</taxon>
    </lineage>
</organism>
<protein>
    <submittedName>
        <fullName evidence="3">Uncharacterized protein</fullName>
    </submittedName>
</protein>
<evidence type="ECO:0000313" key="3">
    <source>
        <dbReference type="EMBL" id="GGO56871.1"/>
    </source>
</evidence>
<feature type="region of interest" description="Disordered" evidence="1">
    <location>
        <begin position="1"/>
        <end position="29"/>
    </location>
</feature>
<feature type="transmembrane region" description="Helical" evidence="2">
    <location>
        <begin position="36"/>
        <end position="57"/>
    </location>
</feature>
<feature type="compositionally biased region" description="Pro residues" evidence="1">
    <location>
        <begin position="1"/>
        <end position="10"/>
    </location>
</feature>
<evidence type="ECO:0000256" key="1">
    <source>
        <dbReference type="SAM" id="MobiDB-lite"/>
    </source>
</evidence>
<feature type="region of interest" description="Disordered" evidence="1">
    <location>
        <begin position="125"/>
        <end position="144"/>
    </location>
</feature>
<sequence>MDNPTMPPPTIRTSQSKRSAGRPGGGLPEDVGTGEALPVVVLAVLVVLVVLAVLDVLDVLPVLRAGRGGGAACARRASAPDRFAERPAEPLRVSAGTVASVGTSSIMTSPPTAGCGAGHAGGEGRAGGWCRSRTSHGRCASRGP</sequence>
<keyword evidence="2" id="KW-1133">Transmembrane helix</keyword>
<keyword evidence="2" id="KW-0812">Transmembrane</keyword>
<feature type="compositionally biased region" description="Basic and acidic residues" evidence="1">
    <location>
        <begin position="78"/>
        <end position="89"/>
    </location>
</feature>
<gene>
    <name evidence="3" type="ORF">GCM10012287_51440</name>
</gene>
<keyword evidence="2" id="KW-0472">Membrane</keyword>
<evidence type="ECO:0000256" key="2">
    <source>
        <dbReference type="SAM" id="Phobius"/>
    </source>
</evidence>
<evidence type="ECO:0000313" key="4">
    <source>
        <dbReference type="Proteomes" id="UP000631535"/>
    </source>
</evidence>